<comment type="similarity">
    <text evidence="1">Belongs to the methyltransferase superfamily. PrmA family.</text>
</comment>
<dbReference type="Pfam" id="PF06325">
    <property type="entry name" value="PrmA"/>
    <property type="match status" value="1"/>
</dbReference>
<dbReference type="AlphaFoldDB" id="A0A327YR94"/>
<evidence type="ECO:0000256" key="5">
    <source>
        <dbReference type="ARBA" id="ARBA00022691"/>
    </source>
</evidence>
<comment type="caution">
    <text evidence="6">The sequence shown here is derived from an EMBL/GenBank/DDBJ whole genome shotgun (WGS) entry which is preliminary data.</text>
</comment>
<dbReference type="PANTHER" id="PTHR43648:SF1">
    <property type="entry name" value="ELECTRON TRANSFER FLAVOPROTEIN BETA SUBUNIT LYSINE METHYLTRANSFERASE"/>
    <property type="match status" value="1"/>
</dbReference>
<dbReference type="Gene3D" id="3.40.50.150">
    <property type="entry name" value="Vaccinia Virus protein VP39"/>
    <property type="match status" value="1"/>
</dbReference>
<dbReference type="InterPro" id="IPR004498">
    <property type="entry name" value="Ribosomal_PrmA_MeTrfase"/>
</dbReference>
<keyword evidence="4 6" id="KW-0808">Transferase</keyword>
<dbReference type="GO" id="GO:0008276">
    <property type="term" value="F:protein methyltransferase activity"/>
    <property type="evidence" value="ECO:0007669"/>
    <property type="project" value="InterPro"/>
</dbReference>
<proteinExistence type="inferred from homology"/>
<name>A0A327YR94_9BACL</name>
<dbReference type="GO" id="GO:0005840">
    <property type="term" value="C:ribosome"/>
    <property type="evidence" value="ECO:0007669"/>
    <property type="project" value="UniProtKB-KW"/>
</dbReference>
<accession>A0A327YR94</accession>
<sequence length="297" mass="34045">MLHEFTISMSLKKVDEAIEKLNFHGYYNLYYNQPIEQFTEDNGYGFRELMDADVDLKIFLEETDEAPVDVEKVREEIASILEMKKEAIHYQFVEAQDWQQPFPIINLQNGWYIKPTHAEEEVEGRVIHFEPPRAFGSGLHETTQDCLRFILREDLRGKKILDLGTGAGLLSIAAALVGAEQVVAVDIEDVEDEVLYNARLNKVEKRISVIQGDVLHPTFRVDGLFDWILVNIAANEIKKLYAFLDSHLVSNGKLLLSGMVEWNYKEALDVYAEKGYHVEQISHSNEWVTALVTKKKG</sequence>
<dbReference type="GO" id="GO:0032259">
    <property type="term" value="P:methylation"/>
    <property type="evidence" value="ECO:0007669"/>
    <property type="project" value="UniProtKB-KW"/>
</dbReference>
<dbReference type="SUPFAM" id="SSF53335">
    <property type="entry name" value="S-adenosyl-L-methionine-dependent methyltransferases"/>
    <property type="match status" value="1"/>
</dbReference>
<evidence type="ECO:0000313" key="7">
    <source>
        <dbReference type="Proteomes" id="UP000248555"/>
    </source>
</evidence>
<dbReference type="CDD" id="cd02440">
    <property type="entry name" value="AdoMet_MTases"/>
    <property type="match status" value="1"/>
</dbReference>
<dbReference type="InterPro" id="IPR029063">
    <property type="entry name" value="SAM-dependent_MTases_sf"/>
</dbReference>
<keyword evidence="2" id="KW-0963">Cytoplasm</keyword>
<dbReference type="PIRSF" id="PIRSF000401">
    <property type="entry name" value="RPL11_MTase"/>
    <property type="match status" value="1"/>
</dbReference>
<keyword evidence="3 6" id="KW-0489">Methyltransferase</keyword>
<keyword evidence="6" id="KW-0687">Ribonucleoprotein</keyword>
<dbReference type="RefSeq" id="WP_181502644.1">
    <property type="nucleotide sequence ID" value="NZ_QLMH01000001.1"/>
</dbReference>
<evidence type="ECO:0000256" key="3">
    <source>
        <dbReference type="ARBA" id="ARBA00022603"/>
    </source>
</evidence>
<reference evidence="6 7" key="1">
    <citation type="submission" date="2018-06" db="EMBL/GenBank/DDBJ databases">
        <title>Genomic Encyclopedia of Type Strains, Phase III (KMG-III): the genomes of soil and plant-associated and newly described type strains.</title>
        <authorList>
            <person name="Whitman W."/>
        </authorList>
    </citation>
    <scope>NUCLEOTIDE SEQUENCE [LARGE SCALE GENOMIC DNA]</scope>
    <source>
        <strain evidence="6 7">CGMCC 1.8979</strain>
    </source>
</reference>
<dbReference type="EMBL" id="QLMH01000001">
    <property type="protein sequence ID" value="RAK23062.1"/>
    <property type="molecule type" value="Genomic_DNA"/>
</dbReference>
<protein>
    <submittedName>
        <fullName evidence="6">[LSU ribosomal protein L11P]-lysine N-methyltransferase</fullName>
    </submittedName>
</protein>
<evidence type="ECO:0000256" key="1">
    <source>
        <dbReference type="ARBA" id="ARBA00009741"/>
    </source>
</evidence>
<dbReference type="InterPro" id="IPR050078">
    <property type="entry name" value="Ribosomal_L11_MeTrfase_PrmA"/>
</dbReference>
<organism evidence="6 7">
    <name type="scientific">Paranoxybacillus vitaminiphilus</name>
    <dbReference type="NCBI Taxonomy" id="581036"/>
    <lineage>
        <taxon>Bacteria</taxon>
        <taxon>Bacillati</taxon>
        <taxon>Bacillota</taxon>
        <taxon>Bacilli</taxon>
        <taxon>Bacillales</taxon>
        <taxon>Anoxybacillaceae</taxon>
        <taxon>Paranoxybacillus</taxon>
    </lineage>
</organism>
<evidence type="ECO:0000256" key="2">
    <source>
        <dbReference type="ARBA" id="ARBA00022490"/>
    </source>
</evidence>
<gene>
    <name evidence="6" type="ORF">B0I26_10113</name>
</gene>
<dbReference type="Proteomes" id="UP000248555">
    <property type="component" value="Unassembled WGS sequence"/>
</dbReference>
<dbReference type="PANTHER" id="PTHR43648">
    <property type="entry name" value="ELECTRON TRANSFER FLAVOPROTEIN BETA SUBUNIT LYSINE METHYLTRANSFERASE"/>
    <property type="match status" value="1"/>
</dbReference>
<keyword evidence="5" id="KW-0949">S-adenosyl-L-methionine</keyword>
<keyword evidence="7" id="KW-1185">Reference proteome</keyword>
<evidence type="ECO:0000313" key="6">
    <source>
        <dbReference type="EMBL" id="RAK23062.1"/>
    </source>
</evidence>
<evidence type="ECO:0000256" key="4">
    <source>
        <dbReference type="ARBA" id="ARBA00022679"/>
    </source>
</evidence>
<keyword evidence="6" id="KW-0689">Ribosomal protein</keyword>